<dbReference type="PRINTS" id="PR00080">
    <property type="entry name" value="SDRFAMILY"/>
</dbReference>
<evidence type="ECO:0000256" key="1">
    <source>
        <dbReference type="ARBA" id="ARBA00006484"/>
    </source>
</evidence>
<evidence type="ECO:0000256" key="2">
    <source>
        <dbReference type="ARBA" id="ARBA00023002"/>
    </source>
</evidence>
<evidence type="ECO:0000313" key="3">
    <source>
        <dbReference type="EMBL" id="MCQ3830259.1"/>
    </source>
</evidence>
<dbReference type="InterPro" id="IPR036291">
    <property type="entry name" value="NAD(P)-bd_dom_sf"/>
</dbReference>
<dbReference type="PANTHER" id="PTHR48107">
    <property type="entry name" value="NADPH-DEPENDENT ALDEHYDE REDUCTASE-LIKE PROTEIN, CHLOROPLASTIC-RELATED"/>
    <property type="match status" value="1"/>
</dbReference>
<dbReference type="CDD" id="cd05362">
    <property type="entry name" value="THN_reductase-like_SDR_c"/>
    <property type="match status" value="1"/>
</dbReference>
<proteinExistence type="inferred from homology"/>
<dbReference type="InterPro" id="IPR002347">
    <property type="entry name" value="SDR_fam"/>
</dbReference>
<dbReference type="Proteomes" id="UP001205566">
    <property type="component" value="Unassembled WGS sequence"/>
</dbReference>
<keyword evidence="2" id="KW-0560">Oxidoreductase</keyword>
<dbReference type="PRINTS" id="PR00081">
    <property type="entry name" value="GDHRDH"/>
</dbReference>
<name>A0ABT1P2C4_9GAMM</name>
<keyword evidence="4" id="KW-1185">Reference proteome</keyword>
<dbReference type="RefSeq" id="WP_255875222.1">
    <property type="nucleotide sequence ID" value="NZ_JACASI010000033.1"/>
</dbReference>
<dbReference type="EMBL" id="JACASI010000033">
    <property type="protein sequence ID" value="MCQ3830259.1"/>
    <property type="molecule type" value="Genomic_DNA"/>
</dbReference>
<gene>
    <name evidence="3" type="ORF">HXX02_12455</name>
</gene>
<evidence type="ECO:0000313" key="4">
    <source>
        <dbReference type="Proteomes" id="UP001205566"/>
    </source>
</evidence>
<comment type="similarity">
    <text evidence="1">Belongs to the short-chain dehydrogenases/reductases (SDR) family.</text>
</comment>
<comment type="caution">
    <text evidence="3">The sequence shown here is derived from an EMBL/GenBank/DDBJ whole genome shotgun (WGS) entry which is preliminary data.</text>
</comment>
<sequence length="246" mass="26489">MKNSIRKTAIVTGASRGIGREIAIRLAENGFNIVVNYAGNDTAASEVVSAIKARDVDAIPIKADVADPQAVKRIFEQSIENFKRVDVLVNNAGIMKLAKISDCSDAEFDSQVSVNLKGSFNMMREATRNIAEGGQIINLSTSVVGLNLETYGIYASTKAAIETLTRILAKELRGRNITVNAIAPGPTATDLFLSGKSEETINRLAKMSPLERLGKPEDIAKIVTFLAKQEQSWINGQVIRANGGII</sequence>
<accession>A0ABT1P2C4</accession>
<reference evidence="3" key="1">
    <citation type="thesis" date="2020" institute="Technische Universitat Dresden" country="Dresden, Germany">
        <title>The Agarolytic System of Microbulbifer elongatus PORT2, Isolated from Batu Karas, Pangandaran West Java Indonesia.</title>
        <authorList>
            <person name="Anggraeni S.R."/>
        </authorList>
    </citation>
    <scope>NUCLEOTIDE SEQUENCE</scope>
    <source>
        <strain evidence="3">PORT2</strain>
    </source>
</reference>
<dbReference type="PANTHER" id="PTHR48107:SF7">
    <property type="entry name" value="RE15974P"/>
    <property type="match status" value="1"/>
</dbReference>
<dbReference type="Pfam" id="PF13561">
    <property type="entry name" value="adh_short_C2"/>
    <property type="match status" value="1"/>
</dbReference>
<dbReference type="SUPFAM" id="SSF51735">
    <property type="entry name" value="NAD(P)-binding Rossmann-fold domains"/>
    <property type="match status" value="1"/>
</dbReference>
<organism evidence="3 4">
    <name type="scientific">Microbulbifer elongatus</name>
    <dbReference type="NCBI Taxonomy" id="86173"/>
    <lineage>
        <taxon>Bacteria</taxon>
        <taxon>Pseudomonadati</taxon>
        <taxon>Pseudomonadota</taxon>
        <taxon>Gammaproteobacteria</taxon>
        <taxon>Cellvibrionales</taxon>
        <taxon>Microbulbiferaceae</taxon>
        <taxon>Microbulbifer</taxon>
    </lineage>
</organism>
<dbReference type="Gene3D" id="3.40.50.720">
    <property type="entry name" value="NAD(P)-binding Rossmann-like Domain"/>
    <property type="match status" value="1"/>
</dbReference>
<protein>
    <submittedName>
        <fullName evidence="3">SDR family oxidoreductase</fullName>
    </submittedName>
</protein>